<dbReference type="InterPro" id="IPR045913">
    <property type="entry name" value="TBC20/Gyp8-like"/>
</dbReference>
<gene>
    <name evidence="4" type="primary">gyp10</name>
    <name evidence="3" type="ORF">SJAG_04938</name>
</gene>
<feature type="domain" description="Rab-GAP TBC" evidence="2">
    <location>
        <begin position="35"/>
        <end position="220"/>
    </location>
</feature>
<evidence type="ECO:0000313" key="5">
    <source>
        <dbReference type="Proteomes" id="UP000001744"/>
    </source>
</evidence>
<proteinExistence type="predicted"/>
<reference evidence="3 5" key="1">
    <citation type="journal article" date="2011" name="Science">
        <title>Comparative functional genomics of the fission yeasts.</title>
        <authorList>
            <person name="Rhind N."/>
            <person name="Chen Z."/>
            <person name="Yassour M."/>
            <person name="Thompson D.A."/>
            <person name="Haas B.J."/>
            <person name="Habib N."/>
            <person name="Wapinski I."/>
            <person name="Roy S."/>
            <person name="Lin M.F."/>
            <person name="Heiman D.I."/>
            <person name="Young S.K."/>
            <person name="Furuya K."/>
            <person name="Guo Y."/>
            <person name="Pidoux A."/>
            <person name="Chen H.M."/>
            <person name="Robbertse B."/>
            <person name="Goldberg J.M."/>
            <person name="Aoki K."/>
            <person name="Bayne E.H."/>
            <person name="Berlin A.M."/>
            <person name="Desjardins C.A."/>
            <person name="Dobbs E."/>
            <person name="Dukaj L."/>
            <person name="Fan L."/>
            <person name="FitzGerald M.G."/>
            <person name="French C."/>
            <person name="Gujja S."/>
            <person name="Hansen K."/>
            <person name="Keifenheim D."/>
            <person name="Levin J.Z."/>
            <person name="Mosher R.A."/>
            <person name="Mueller C.A."/>
            <person name="Pfiffner J."/>
            <person name="Priest M."/>
            <person name="Russ C."/>
            <person name="Smialowska A."/>
            <person name="Swoboda P."/>
            <person name="Sykes S.M."/>
            <person name="Vaughn M."/>
            <person name="Vengrova S."/>
            <person name="Yoder R."/>
            <person name="Zeng Q."/>
            <person name="Allshire R."/>
            <person name="Baulcombe D."/>
            <person name="Birren B.W."/>
            <person name="Brown W."/>
            <person name="Ekwall K."/>
            <person name="Kellis M."/>
            <person name="Leatherwood J."/>
            <person name="Levin H."/>
            <person name="Margalit H."/>
            <person name="Martienssen R."/>
            <person name="Nieduszynski C.A."/>
            <person name="Spatafora J.W."/>
            <person name="Friedman N."/>
            <person name="Dalgaard J.Z."/>
            <person name="Baumann P."/>
            <person name="Niki H."/>
            <person name="Regev A."/>
            <person name="Nusbaum C."/>
        </authorList>
    </citation>
    <scope>NUCLEOTIDE SEQUENCE [LARGE SCALE GENOMIC DNA]</scope>
    <source>
        <strain evidence="5">yFS275 / FY16936</strain>
    </source>
</reference>
<dbReference type="FunFam" id="1.10.8.1310:FF:000005">
    <property type="entry name" value="GTPase-activating protein gyp10"/>
    <property type="match status" value="1"/>
</dbReference>
<keyword evidence="5" id="KW-1185">Reference proteome</keyword>
<dbReference type="GO" id="GO:0005096">
    <property type="term" value="F:GTPase activator activity"/>
    <property type="evidence" value="ECO:0000318"/>
    <property type="project" value="GO_Central"/>
</dbReference>
<evidence type="ECO:0000256" key="1">
    <source>
        <dbReference type="ARBA" id="ARBA00022468"/>
    </source>
</evidence>
<dbReference type="RefSeq" id="XP_002176009.1">
    <property type="nucleotide sequence ID" value="XM_002175973.2"/>
</dbReference>
<dbReference type="STRING" id="402676.B6K862"/>
<dbReference type="JaponicusDB" id="SJAG_04938">
    <property type="gene designation" value="gyp10"/>
</dbReference>
<dbReference type="PROSITE" id="PS50086">
    <property type="entry name" value="TBC_RABGAP"/>
    <property type="match status" value="1"/>
</dbReference>
<protein>
    <submittedName>
        <fullName evidence="3">GTPase activating protein Gyp10</fullName>
    </submittedName>
</protein>
<dbReference type="VEuPathDB" id="FungiDB:SJAG_04938"/>
<dbReference type="SMART" id="SM00164">
    <property type="entry name" value="TBC"/>
    <property type="match status" value="1"/>
</dbReference>
<dbReference type="InterPro" id="IPR000195">
    <property type="entry name" value="Rab-GAP-TBC_dom"/>
</dbReference>
<dbReference type="Gene3D" id="1.10.472.80">
    <property type="entry name" value="Ypt/Rab-GAP domain of gyp1p, domain 3"/>
    <property type="match status" value="1"/>
</dbReference>
<dbReference type="HOGENOM" id="CLU_039465_0_1_1"/>
<name>B6K862_SCHJY</name>
<dbReference type="PANTHER" id="PTHR20913:SF7">
    <property type="entry name" value="RE60063P"/>
    <property type="match status" value="1"/>
</dbReference>
<dbReference type="SUPFAM" id="SSF47923">
    <property type="entry name" value="Ypt/Rab-GAP domain of gyp1p"/>
    <property type="match status" value="2"/>
</dbReference>
<accession>B6K862</accession>
<evidence type="ECO:0000313" key="4">
    <source>
        <dbReference type="JaponicusDB" id="SJAG_04938"/>
    </source>
</evidence>
<dbReference type="eggNOG" id="KOG2595">
    <property type="taxonomic scope" value="Eukaryota"/>
</dbReference>
<evidence type="ECO:0000313" key="3">
    <source>
        <dbReference type="EMBL" id="EEB09716.1"/>
    </source>
</evidence>
<dbReference type="OMA" id="FSHDIED"/>
<sequence>MHRDEIKKAQSEVKFALLNSDRETLSCIGQTGHGFLIKSLRKPAWFQLCGLTLHTPPARETALLQGDSYADKHQVEMDMNRSYFHSKTHPFRLRKQRSRLSKVFDIIFKTHPALCYYQGLHDIAQVLLLTLSFSHALRLLEHLIFFRLRDFLLPSLEPTLHQLELMMHIIKLRDPELSSELVKLGVQNYFALSWLITWFSHDIEDFGAICRLFDFFIATHPLTVVYACAQLVLDNSLELKHMIRNGSGADNVYTFLCKLPQQLDVETLIRHTCSLCRTLPFPKLDLDSCSISKYSCLRTKGESWELANNSDGPMLFRMHCEDLKASKSITKDKYNSLLPLDLRVSGRSMVAAITVIGIGIVASQYVTSQNPS</sequence>
<dbReference type="GO" id="GO:0000920">
    <property type="term" value="P:septum digestion after cytokinesis"/>
    <property type="evidence" value="ECO:0007669"/>
    <property type="project" value="EnsemblFungi"/>
</dbReference>
<organism evidence="3 5">
    <name type="scientific">Schizosaccharomyces japonicus (strain yFS275 / FY16936)</name>
    <name type="common">Fission yeast</name>
    <dbReference type="NCBI Taxonomy" id="402676"/>
    <lineage>
        <taxon>Eukaryota</taxon>
        <taxon>Fungi</taxon>
        <taxon>Dikarya</taxon>
        <taxon>Ascomycota</taxon>
        <taxon>Taphrinomycotina</taxon>
        <taxon>Schizosaccharomycetes</taxon>
        <taxon>Schizosaccharomycetales</taxon>
        <taxon>Schizosaccharomycetaceae</taxon>
        <taxon>Schizosaccharomyces</taxon>
    </lineage>
</organism>
<dbReference type="GO" id="GO:0006888">
    <property type="term" value="P:endoplasmic reticulum to Golgi vesicle-mediated transport"/>
    <property type="evidence" value="ECO:0000318"/>
    <property type="project" value="GO_Central"/>
</dbReference>
<dbReference type="EMBL" id="KE651167">
    <property type="protein sequence ID" value="EEB09716.1"/>
    <property type="molecule type" value="Genomic_DNA"/>
</dbReference>
<dbReference type="GeneID" id="7050370"/>
<dbReference type="AlphaFoldDB" id="B6K862"/>
<evidence type="ECO:0000259" key="2">
    <source>
        <dbReference type="PROSITE" id="PS50086"/>
    </source>
</evidence>
<dbReference type="Gene3D" id="1.10.8.1310">
    <property type="match status" value="1"/>
</dbReference>
<dbReference type="GO" id="GO:0005789">
    <property type="term" value="C:endoplasmic reticulum membrane"/>
    <property type="evidence" value="ECO:0000318"/>
    <property type="project" value="GO_Central"/>
</dbReference>
<dbReference type="Proteomes" id="UP000001744">
    <property type="component" value="Unassembled WGS sequence"/>
</dbReference>
<dbReference type="PANTHER" id="PTHR20913">
    <property type="entry name" value="TBC1 DOMAIN FAMILY MEMBER 20/GTPASE"/>
    <property type="match status" value="1"/>
</dbReference>
<dbReference type="Pfam" id="PF00566">
    <property type="entry name" value="RabGAP-TBC"/>
    <property type="match status" value="1"/>
</dbReference>
<dbReference type="OrthoDB" id="206700at2759"/>
<dbReference type="InterPro" id="IPR035969">
    <property type="entry name" value="Rab-GAP_TBC_sf"/>
</dbReference>
<keyword evidence="1" id="KW-0343">GTPase activation</keyword>